<evidence type="ECO:0000313" key="3">
    <source>
        <dbReference type="Proteomes" id="UP001325719"/>
    </source>
</evidence>
<dbReference type="Proteomes" id="UP001325719">
    <property type="component" value="Segment"/>
</dbReference>
<dbReference type="SUPFAM" id="SSF110849">
    <property type="entry name" value="ParB/Sulfiredoxin"/>
    <property type="match status" value="1"/>
</dbReference>
<evidence type="ECO:0000256" key="1">
    <source>
        <dbReference type="SAM" id="MobiDB-lite"/>
    </source>
</evidence>
<protein>
    <recommendedName>
        <fullName evidence="4">ParB-like nuclease domain protein</fullName>
    </recommendedName>
</protein>
<feature type="compositionally biased region" description="Polar residues" evidence="1">
    <location>
        <begin position="1"/>
        <end position="10"/>
    </location>
</feature>
<dbReference type="Gene3D" id="3.90.1530.10">
    <property type="entry name" value="Conserved hypothetical protein from pyrococcus furiosus pfu- 392566-001, ParB domain"/>
    <property type="match status" value="1"/>
</dbReference>
<dbReference type="InterPro" id="IPR036086">
    <property type="entry name" value="ParB/Sulfiredoxin_sf"/>
</dbReference>
<reference evidence="2 3" key="1">
    <citation type="submission" date="2023-12" db="EMBL/GenBank/DDBJ databases">
        <authorList>
            <person name="Wang F."/>
            <person name="Yu X."/>
            <person name="Gao C."/>
        </authorList>
    </citation>
    <scope>NUCLEOTIDE SEQUENCE [LARGE SCALE GENOMIC DNA]</scope>
</reference>
<dbReference type="EMBL" id="OR941552">
    <property type="protein sequence ID" value="WQY99797.1"/>
    <property type="molecule type" value="Genomic_DNA"/>
</dbReference>
<evidence type="ECO:0008006" key="4">
    <source>
        <dbReference type="Google" id="ProtNLM"/>
    </source>
</evidence>
<keyword evidence="3" id="KW-1185">Reference proteome</keyword>
<proteinExistence type="predicted"/>
<feature type="compositionally biased region" description="Acidic residues" evidence="1">
    <location>
        <begin position="269"/>
        <end position="280"/>
    </location>
</feature>
<evidence type="ECO:0000313" key="2">
    <source>
        <dbReference type="EMBL" id="WQY99797.1"/>
    </source>
</evidence>
<feature type="region of interest" description="Disordered" evidence="1">
    <location>
        <begin position="264"/>
        <end position="287"/>
    </location>
</feature>
<name>A0ABZ0ZZW9_9CAUD</name>
<sequence>MARKNSSTPADPSAPTHDDRAGLPGSAIGAPARAMRLTPLAALQDHPHNPKAHALDTLGDSVGRFGYVEPIVVDERTGYTISGHGRTAALRAAEERGDAAPEGVEVDEDGVWLVPVVTGWASKNDAEARAALIALNRTGEIGGWNEAGLLDLLDDLANLDDGLVGVGYDTADLDDLTARLQEIETAPTVNTPADTGTRETPSLNDYRERYEEQGRRLIVLDYDAEEYPDVTARLRALREDTGTESNADAIAAMLARDYPDIHGTRADAEAEPGDALDADYADPAATL</sequence>
<feature type="region of interest" description="Disordered" evidence="1">
    <location>
        <begin position="1"/>
        <end position="29"/>
    </location>
</feature>
<accession>A0ABZ0ZZW9</accession>
<organism evidence="2 3">
    <name type="scientific">Microbacterium phage MO526</name>
    <dbReference type="NCBI Taxonomy" id="3108092"/>
    <lineage>
        <taxon>Viruses</taxon>
        <taxon>Duplodnaviria</taxon>
        <taxon>Heunggongvirae</taxon>
        <taxon>Uroviricota</taxon>
        <taxon>Caudoviricetes</taxon>
        <taxon>Kutznervirinae</taxon>
        <taxon>Kozievirus</taxon>
        <taxon>Kozievirus MO526</taxon>
    </lineage>
</organism>